<dbReference type="PROSITE" id="PS51257">
    <property type="entry name" value="PROKAR_LIPOPROTEIN"/>
    <property type="match status" value="1"/>
</dbReference>
<comment type="subcellular location">
    <subcellularLocation>
        <location evidence="2 8">Cell outer membrane</location>
        <topology evidence="2 8">Lipid-anchor</topology>
    </subcellularLocation>
</comment>
<keyword evidence="9" id="KW-0614">Plasmid</keyword>
<evidence type="ECO:0000256" key="3">
    <source>
        <dbReference type="ARBA" id="ARBA00022729"/>
    </source>
</evidence>
<name>W5SYM5_9SPIR</name>
<dbReference type="SUPFAM" id="SSF74748">
    <property type="entry name" value="Variable surface antigen VlsE"/>
    <property type="match status" value="1"/>
</dbReference>
<gene>
    <name evidence="9" type="ORF">BCO_0114818</name>
</gene>
<dbReference type="AlphaFoldDB" id="W5SYM5"/>
<evidence type="ECO:0000256" key="8">
    <source>
        <dbReference type="RuleBase" id="RU363105"/>
    </source>
</evidence>
<dbReference type="OrthoDB" id="351195at2"/>
<keyword evidence="3" id="KW-0732">Signal</keyword>
<evidence type="ECO:0000256" key="2">
    <source>
        <dbReference type="ARBA" id="ARBA00004459"/>
    </source>
</evidence>
<keyword evidence="5 8" id="KW-0564">Palmitate</keyword>
<dbReference type="RefSeq" id="WP_025409061.1">
    <property type="nucleotide sequence ID" value="NZ_CP005795.1"/>
</dbReference>
<keyword evidence="4 8" id="KW-0472">Membrane</keyword>
<evidence type="ECO:0000256" key="1">
    <source>
        <dbReference type="ARBA" id="ARBA00003932"/>
    </source>
</evidence>
<dbReference type="EMBL" id="CP005795">
    <property type="protein sequence ID" value="AHH11922.1"/>
    <property type="molecule type" value="Genomic_DNA"/>
</dbReference>
<dbReference type="Pfam" id="PF00921">
    <property type="entry name" value="Lipoprotein_2"/>
    <property type="match status" value="1"/>
</dbReference>
<reference evidence="9" key="1">
    <citation type="submission" date="2013-04" db="EMBL/GenBank/DDBJ databases">
        <title>Comparative Genomics of Relapsing Fever Spirochetes.</title>
        <authorList>
            <person name="Schwan T.G."/>
            <person name="Raffel S.J."/>
            <person name="Porcella S.F."/>
            <person name="Martens C.A."/>
            <person name="Bruno D.P."/>
            <person name="Ricklefs S.M."/>
            <person name="Barbian K.B."/>
        </authorList>
    </citation>
    <scope>NUCLEOTIDE SEQUENCE</scope>
    <source>
        <strain evidence="9">Co53</strain>
        <plasmid evidence="9">unnamed</plasmid>
    </source>
</reference>
<sequence length="346" mass="36168">MKINIKNIRIRSICATLFISLFLSCNNGIEELQKQRDSILSISNLRQQFLDVFSSFSDMFTDAFGITADTTKKQFGEHLGKVGDAVQAVKGKLENIKADENFDLIKDKAESIIAKAIETLGKIIDGANKIKQATASASGKIANSDSAGDAVQAETESVKGLVEGIVMFCEAAKGVGMHPKGNANKPIADSQEVGNLFNQTSNVGSDAKALIGANRAVHTASGADILAAIEAAKDITSKVAGNINAATSAYDVAIANKSNGNLTTIKTNASAIAAGLALRAMAKQGKLATVATHAPGEAVNAVLVGVVGKTLNEIVSTIKRTVDKCLKDVSECIKENSTSEVKTKSK</sequence>
<evidence type="ECO:0000313" key="9">
    <source>
        <dbReference type="EMBL" id="AHH11922.1"/>
    </source>
</evidence>
<proteinExistence type="predicted"/>
<evidence type="ECO:0000256" key="5">
    <source>
        <dbReference type="ARBA" id="ARBA00023139"/>
    </source>
</evidence>
<protein>
    <recommendedName>
        <fullName evidence="8">Variable large protein</fullName>
    </recommendedName>
</protein>
<keyword evidence="6 8" id="KW-0998">Cell outer membrane</keyword>
<evidence type="ECO:0000256" key="7">
    <source>
        <dbReference type="ARBA" id="ARBA00023288"/>
    </source>
</evidence>
<evidence type="ECO:0000256" key="6">
    <source>
        <dbReference type="ARBA" id="ARBA00023237"/>
    </source>
</evidence>
<geneLocation type="plasmid" evidence="9">
    <name>unnamed</name>
</geneLocation>
<organism evidence="9">
    <name type="scientific">Borrelia coriaceae ATCC 43381</name>
    <dbReference type="NCBI Taxonomy" id="1408429"/>
    <lineage>
        <taxon>Bacteria</taxon>
        <taxon>Pseudomonadati</taxon>
        <taxon>Spirochaetota</taxon>
        <taxon>Spirochaetia</taxon>
        <taxon>Spirochaetales</taxon>
        <taxon>Borreliaceae</taxon>
        <taxon>Borrelia</taxon>
    </lineage>
</organism>
<evidence type="ECO:0000256" key="4">
    <source>
        <dbReference type="ARBA" id="ARBA00023136"/>
    </source>
</evidence>
<dbReference type="InterPro" id="IPR000680">
    <property type="entry name" value="Borrelia_lipo"/>
</dbReference>
<comment type="function">
    <text evidence="1 8">The Vlp and Vsp proteins are antigenically distinct proteins, only one vlp or vsp gene is transcriptionally active at any one time. Switching between these genes is a mechanism of host immune response evasion.</text>
</comment>
<dbReference type="HOGENOM" id="CLU_054711_0_0_12"/>
<dbReference type="GO" id="GO:0009279">
    <property type="term" value="C:cell outer membrane"/>
    <property type="evidence" value="ECO:0007669"/>
    <property type="project" value="UniProtKB-SubCell"/>
</dbReference>
<keyword evidence="7 8" id="KW-0449">Lipoprotein</keyword>
<accession>W5SYM5</accession>